<sequence length="221" mass="25368">MINNFKTDLVIRLAAKSQDETLKAMGYVRPTSANRKRLIKVLECPDFGLDEGGFDFKYRSEDFLQALCRAVGMDELVVDQRIARLTARLEEERRAFKPYIWIDTGFIRKNQPLFALAACEHQRYLRFGERFWRYSLTDQLGETQSRIRAHVAENGGELGIWGKIKQYWFYYEKNAAYLFNLNGEVVGKQYGAEPSAVISGRELAVISSAGLAARHQGIQKE</sequence>
<dbReference type="RefSeq" id="WP_011784804.1">
    <property type="nucleotide sequence ID" value="NC_008740.1"/>
</dbReference>
<accession>A1U080</accession>
<dbReference type="HOGENOM" id="CLU_1249397_0_0_6"/>
<dbReference type="OrthoDB" id="6360607at2"/>
<gene>
    <name evidence="1" type="ordered locus">Maqu_1310</name>
</gene>
<dbReference type="Proteomes" id="UP000000998">
    <property type="component" value="Chromosome"/>
</dbReference>
<dbReference type="eggNOG" id="ENOG5033MV2">
    <property type="taxonomic scope" value="Bacteria"/>
</dbReference>
<dbReference type="STRING" id="351348.Maqu_1310"/>
<evidence type="ECO:0000313" key="2">
    <source>
        <dbReference type="Proteomes" id="UP000000998"/>
    </source>
</evidence>
<proteinExistence type="predicted"/>
<dbReference type="AlphaFoldDB" id="A1U080"/>
<dbReference type="KEGG" id="maq:Maqu_1310"/>
<protein>
    <submittedName>
        <fullName evidence="1">Uncharacterized protein</fullName>
    </submittedName>
</protein>
<name>A1U080_MARN8</name>
<organism evidence="1 2">
    <name type="scientific">Marinobacter nauticus (strain ATCC 700491 / DSM 11845 / VT8)</name>
    <name type="common">Marinobacter aquaeolei</name>
    <dbReference type="NCBI Taxonomy" id="351348"/>
    <lineage>
        <taxon>Bacteria</taxon>
        <taxon>Pseudomonadati</taxon>
        <taxon>Pseudomonadota</taxon>
        <taxon>Gammaproteobacteria</taxon>
        <taxon>Pseudomonadales</taxon>
        <taxon>Marinobacteraceae</taxon>
        <taxon>Marinobacter</taxon>
    </lineage>
</organism>
<evidence type="ECO:0000313" key="1">
    <source>
        <dbReference type="EMBL" id="ABM18399.1"/>
    </source>
</evidence>
<reference evidence="2" key="1">
    <citation type="journal article" date="2011" name="Appl. Environ. Microbiol.">
        <title>Genomic potential of Marinobacter aquaeolei, a biogeochemical 'opportunitroph'.</title>
        <authorList>
            <person name="Singer E."/>
            <person name="Webb E.A."/>
            <person name="Nelson W.C."/>
            <person name="Heidelberg J.F."/>
            <person name="Ivanova N."/>
            <person name="Pati A."/>
            <person name="Edwards K.J."/>
        </authorList>
    </citation>
    <scope>NUCLEOTIDE SEQUENCE [LARGE SCALE GENOMIC DNA]</scope>
    <source>
        <strain evidence="2">ATCC 700491 / DSM 11845 / VT8</strain>
    </source>
</reference>
<dbReference type="EMBL" id="CP000514">
    <property type="protein sequence ID" value="ABM18399.1"/>
    <property type="molecule type" value="Genomic_DNA"/>
</dbReference>